<feature type="domain" description="C-type lectin" evidence="1">
    <location>
        <begin position="1"/>
        <end position="75"/>
    </location>
</feature>
<dbReference type="Pfam" id="PF00059">
    <property type="entry name" value="Lectin_C"/>
    <property type="match status" value="1"/>
</dbReference>
<evidence type="ECO:0000313" key="3">
    <source>
        <dbReference type="Proteomes" id="UP000288716"/>
    </source>
</evidence>
<gene>
    <name evidence="2" type="ORF">B4U80_09249</name>
</gene>
<reference evidence="2 3" key="1">
    <citation type="journal article" date="2018" name="Gigascience">
        <title>Genomes of trombidid mites reveal novel predicted allergens and laterally-transferred genes associated with secondary metabolism.</title>
        <authorList>
            <person name="Dong X."/>
            <person name="Chaisiri K."/>
            <person name="Xia D."/>
            <person name="Armstrong S.D."/>
            <person name="Fang Y."/>
            <person name="Donnelly M.J."/>
            <person name="Kadowaki T."/>
            <person name="McGarry J.W."/>
            <person name="Darby A.C."/>
            <person name="Makepeace B.L."/>
        </authorList>
    </citation>
    <scope>NUCLEOTIDE SEQUENCE [LARGE SCALE GENOMIC DNA]</scope>
    <source>
        <strain evidence="2">UoL-UT</strain>
    </source>
</reference>
<dbReference type="PROSITE" id="PS50041">
    <property type="entry name" value="C_TYPE_LECTIN_2"/>
    <property type="match status" value="1"/>
</dbReference>
<feature type="non-terminal residue" evidence="2">
    <location>
        <position position="98"/>
    </location>
</feature>
<dbReference type="PANTHER" id="PTHR22803">
    <property type="entry name" value="MANNOSE, PHOSPHOLIPASE, LECTIN RECEPTOR RELATED"/>
    <property type="match status" value="1"/>
</dbReference>
<proteinExistence type="predicted"/>
<dbReference type="STRING" id="299467.A0A443S3V1"/>
<dbReference type="AlphaFoldDB" id="A0A443S3V1"/>
<name>A0A443S3V1_9ACAR</name>
<dbReference type="InterPro" id="IPR050111">
    <property type="entry name" value="C-type_lectin/snaclec_domain"/>
</dbReference>
<comment type="caution">
    <text evidence="2">The sequence shown here is derived from an EMBL/GenBank/DDBJ whole genome shotgun (WGS) entry which is preliminary data.</text>
</comment>
<accession>A0A443S3V1</accession>
<dbReference type="InterPro" id="IPR016186">
    <property type="entry name" value="C-type_lectin-like/link_sf"/>
</dbReference>
<dbReference type="InterPro" id="IPR016187">
    <property type="entry name" value="CTDL_fold"/>
</dbReference>
<dbReference type="InterPro" id="IPR001304">
    <property type="entry name" value="C-type_lectin-like"/>
</dbReference>
<sequence>TFKRATLWLGGQRVKGTNKWEWTDGRPVKYTRWNRGEPNNANNNENCIQFYSNGGGYSGKWNDYPCHVSEHGVCEIWLKDTRLNEKDMKLTEVDAKMN</sequence>
<protein>
    <submittedName>
        <fullName evidence="2">Macrophage mannose receptor 1-like protein</fullName>
    </submittedName>
</protein>
<dbReference type="Proteomes" id="UP000288716">
    <property type="component" value="Unassembled WGS sequence"/>
</dbReference>
<organism evidence="2 3">
    <name type="scientific">Leptotrombidium deliense</name>
    <dbReference type="NCBI Taxonomy" id="299467"/>
    <lineage>
        <taxon>Eukaryota</taxon>
        <taxon>Metazoa</taxon>
        <taxon>Ecdysozoa</taxon>
        <taxon>Arthropoda</taxon>
        <taxon>Chelicerata</taxon>
        <taxon>Arachnida</taxon>
        <taxon>Acari</taxon>
        <taxon>Acariformes</taxon>
        <taxon>Trombidiformes</taxon>
        <taxon>Prostigmata</taxon>
        <taxon>Anystina</taxon>
        <taxon>Parasitengona</taxon>
        <taxon>Trombiculoidea</taxon>
        <taxon>Trombiculidae</taxon>
        <taxon>Leptotrombidium</taxon>
    </lineage>
</organism>
<dbReference type="EMBL" id="NCKV01009651">
    <property type="protein sequence ID" value="RWS22151.1"/>
    <property type="molecule type" value="Genomic_DNA"/>
</dbReference>
<keyword evidence="3" id="KW-1185">Reference proteome</keyword>
<dbReference type="SUPFAM" id="SSF56436">
    <property type="entry name" value="C-type lectin-like"/>
    <property type="match status" value="1"/>
</dbReference>
<evidence type="ECO:0000313" key="2">
    <source>
        <dbReference type="EMBL" id="RWS22151.1"/>
    </source>
</evidence>
<evidence type="ECO:0000259" key="1">
    <source>
        <dbReference type="PROSITE" id="PS50041"/>
    </source>
</evidence>
<dbReference type="CDD" id="cd00037">
    <property type="entry name" value="CLECT"/>
    <property type="match status" value="1"/>
</dbReference>
<feature type="non-terminal residue" evidence="2">
    <location>
        <position position="1"/>
    </location>
</feature>
<keyword evidence="2" id="KW-0675">Receptor</keyword>
<dbReference type="Gene3D" id="3.10.100.10">
    <property type="entry name" value="Mannose-Binding Protein A, subunit A"/>
    <property type="match status" value="1"/>
</dbReference>
<dbReference type="OrthoDB" id="6338838at2759"/>
<dbReference type="VEuPathDB" id="VectorBase:LDEU009888"/>